<dbReference type="PANTHER" id="PTHR36565:SF1">
    <property type="entry name" value="UPF0332 PROTEIN TM_1000"/>
    <property type="match status" value="1"/>
</dbReference>
<dbReference type="Gene3D" id="1.20.120.330">
    <property type="entry name" value="Nucleotidyltransferases domain 2"/>
    <property type="match status" value="1"/>
</dbReference>
<protein>
    <submittedName>
        <fullName evidence="3">HEPN domain-containing protein</fullName>
    </submittedName>
</protein>
<dbReference type="InterPro" id="IPR007842">
    <property type="entry name" value="HEPN_dom"/>
</dbReference>
<proteinExistence type="inferred from homology"/>
<gene>
    <name evidence="3" type="ORF">G5B17_17120</name>
</gene>
<name>A0ABX2HCA7_9FIRM</name>
<evidence type="ECO:0000313" key="4">
    <source>
        <dbReference type="Proteomes" id="UP001644719"/>
    </source>
</evidence>
<comment type="caution">
    <text evidence="3">The sequence shown here is derived from an EMBL/GenBank/DDBJ whole genome shotgun (WGS) entry which is preliminary data.</text>
</comment>
<feature type="domain" description="HEPN" evidence="2">
    <location>
        <begin position="13"/>
        <end position="102"/>
    </location>
</feature>
<organism evidence="3 4">
    <name type="scientific">Blautia faecis</name>
    <dbReference type="NCBI Taxonomy" id="871665"/>
    <lineage>
        <taxon>Bacteria</taxon>
        <taxon>Bacillati</taxon>
        <taxon>Bacillota</taxon>
        <taxon>Clostridia</taxon>
        <taxon>Lachnospirales</taxon>
        <taxon>Lachnospiraceae</taxon>
        <taxon>Blautia</taxon>
    </lineage>
</organism>
<reference evidence="3 4" key="1">
    <citation type="journal article" date="2020" name="Cell Host Microbe">
        <title>Functional and Genomic Variation between Human-Derived Isolates of Lachnospiraceae Reveals Inter- and Intra-Species Diversity.</title>
        <authorList>
            <person name="Sorbara M.T."/>
            <person name="Littmann E.R."/>
            <person name="Fontana E."/>
            <person name="Moody T.U."/>
            <person name="Kohout C.E."/>
            <person name="Gjonbalaj M."/>
            <person name="Eaton V."/>
            <person name="Seok R."/>
            <person name="Leiner I.M."/>
            <person name="Pamer E.G."/>
        </authorList>
    </citation>
    <scope>NUCLEOTIDE SEQUENCE [LARGE SCALE GENOMIC DNA]</scope>
    <source>
        <strain evidence="3 4">MSK.17.74</strain>
    </source>
</reference>
<keyword evidence="4" id="KW-1185">Reference proteome</keyword>
<dbReference type="InterPro" id="IPR052226">
    <property type="entry name" value="UPF0332_toxin"/>
</dbReference>
<evidence type="ECO:0000259" key="2">
    <source>
        <dbReference type="Pfam" id="PF05168"/>
    </source>
</evidence>
<dbReference type="Pfam" id="PF05168">
    <property type="entry name" value="HEPN"/>
    <property type="match status" value="1"/>
</dbReference>
<comment type="similarity">
    <text evidence="1">Belongs to the UPF0332 family.</text>
</comment>
<evidence type="ECO:0000313" key="3">
    <source>
        <dbReference type="EMBL" id="NSG87087.1"/>
    </source>
</evidence>
<dbReference type="PANTHER" id="PTHR36565">
    <property type="entry name" value="UPF0332 PROTEIN TM_1000"/>
    <property type="match status" value="1"/>
</dbReference>
<evidence type="ECO:0000256" key="1">
    <source>
        <dbReference type="ARBA" id="ARBA00038248"/>
    </source>
</evidence>
<dbReference type="EMBL" id="JAAITS010000060">
    <property type="protein sequence ID" value="NSG87087.1"/>
    <property type="molecule type" value="Genomic_DNA"/>
</dbReference>
<sequence>MSEKKVDLCIYRMRSAIETLGVSALCLESQHYKDSINRSYYAAFYAVKAVLALEEVDFKRHKDAVAYFNKTYVATDIFPREIGKKLGRLKQERETSDYDDFYISLQPLDIFVIYNDVCYLFPHHPFLMTHFLIHNIFPA</sequence>
<dbReference type="Proteomes" id="UP001644719">
    <property type="component" value="Unassembled WGS sequence"/>
</dbReference>
<accession>A0ABX2HCA7</accession>